<dbReference type="EMBL" id="CAXHTA020000011">
    <property type="protein sequence ID" value="CAL5224528.1"/>
    <property type="molecule type" value="Genomic_DNA"/>
</dbReference>
<gene>
    <name evidence="1" type="primary">g7227</name>
    <name evidence="1" type="ORF">VP750_LOCUS6187</name>
</gene>
<protein>
    <submittedName>
        <fullName evidence="1">G7227 protein</fullName>
    </submittedName>
</protein>
<reference evidence="1 2" key="1">
    <citation type="submission" date="2024-06" db="EMBL/GenBank/DDBJ databases">
        <authorList>
            <person name="Kraege A."/>
            <person name="Thomma B."/>
        </authorList>
    </citation>
    <scope>NUCLEOTIDE SEQUENCE [LARGE SCALE GENOMIC DNA]</scope>
</reference>
<keyword evidence="2" id="KW-1185">Reference proteome</keyword>
<evidence type="ECO:0000313" key="1">
    <source>
        <dbReference type="EMBL" id="CAL5224528.1"/>
    </source>
</evidence>
<dbReference type="Proteomes" id="UP001497392">
    <property type="component" value="Unassembled WGS sequence"/>
</dbReference>
<sequence>MVPQKMTVVFLSSVTPRNLLHSSPLSPEQVRRNHIRNIVTCRLSLCQVLIRELGTTPCEPCNYVLYSSEDAAPPDFVQYHKAQLAKMGGLRDGYDIVDLHNSRNLRAVAIGEERYKGSFDIALVPRGYRAS</sequence>
<name>A0ABP1FXB3_9CHLO</name>
<proteinExistence type="predicted"/>
<accession>A0ABP1FXB3</accession>
<organism evidence="1 2">
    <name type="scientific">Coccomyxa viridis</name>
    <dbReference type="NCBI Taxonomy" id="1274662"/>
    <lineage>
        <taxon>Eukaryota</taxon>
        <taxon>Viridiplantae</taxon>
        <taxon>Chlorophyta</taxon>
        <taxon>core chlorophytes</taxon>
        <taxon>Trebouxiophyceae</taxon>
        <taxon>Trebouxiophyceae incertae sedis</taxon>
        <taxon>Coccomyxaceae</taxon>
        <taxon>Coccomyxa</taxon>
    </lineage>
</organism>
<evidence type="ECO:0000313" key="2">
    <source>
        <dbReference type="Proteomes" id="UP001497392"/>
    </source>
</evidence>
<comment type="caution">
    <text evidence="1">The sequence shown here is derived from an EMBL/GenBank/DDBJ whole genome shotgun (WGS) entry which is preliminary data.</text>
</comment>